<evidence type="ECO:0000259" key="17">
    <source>
        <dbReference type="PROSITE" id="PS50109"/>
    </source>
</evidence>
<dbReference type="PRINTS" id="PR00344">
    <property type="entry name" value="BCTRLSENSOR"/>
</dbReference>
<dbReference type="SUPFAM" id="SSF55874">
    <property type="entry name" value="ATPase domain of HSP90 chaperone/DNA topoisomerase II/histidine kinase"/>
    <property type="match status" value="1"/>
</dbReference>
<dbReference type="InterPro" id="IPR059132">
    <property type="entry name" value="QseC"/>
</dbReference>
<dbReference type="Pfam" id="PF08521">
    <property type="entry name" value="2CSK_N"/>
    <property type="match status" value="1"/>
</dbReference>
<dbReference type="Gene3D" id="3.30.565.10">
    <property type="entry name" value="Histidine kinase-like ATPase, C-terminal domain"/>
    <property type="match status" value="1"/>
</dbReference>
<name>A0A502GLS1_9GAMM</name>
<dbReference type="GO" id="GO:0005524">
    <property type="term" value="F:ATP binding"/>
    <property type="evidence" value="ECO:0007669"/>
    <property type="project" value="UniProtKB-KW"/>
</dbReference>
<accession>A0A502GLS1</accession>
<dbReference type="PANTHER" id="PTHR45436:SF14">
    <property type="entry name" value="SENSOR PROTEIN QSEC"/>
    <property type="match status" value="1"/>
</dbReference>
<dbReference type="PANTHER" id="PTHR45436">
    <property type="entry name" value="SENSOR HISTIDINE KINASE YKOH"/>
    <property type="match status" value="1"/>
</dbReference>
<dbReference type="EC" id="2.7.13.3" evidence="3"/>
<evidence type="ECO:0000256" key="6">
    <source>
        <dbReference type="ARBA" id="ARBA00022519"/>
    </source>
</evidence>
<feature type="transmembrane region" description="Helical" evidence="16">
    <location>
        <begin position="164"/>
        <end position="184"/>
    </location>
</feature>
<dbReference type="GO" id="GO:0000155">
    <property type="term" value="F:phosphorelay sensor kinase activity"/>
    <property type="evidence" value="ECO:0007669"/>
    <property type="project" value="InterPro"/>
</dbReference>
<dbReference type="InterPro" id="IPR003594">
    <property type="entry name" value="HATPase_dom"/>
</dbReference>
<keyword evidence="8" id="KW-0808">Transferase</keyword>
<evidence type="ECO:0000313" key="19">
    <source>
        <dbReference type="Proteomes" id="UP000317663"/>
    </source>
</evidence>
<dbReference type="NCBIfam" id="NF007664">
    <property type="entry name" value="PRK10337.1"/>
    <property type="match status" value="1"/>
</dbReference>
<dbReference type="GO" id="GO:0005886">
    <property type="term" value="C:plasma membrane"/>
    <property type="evidence" value="ECO:0007669"/>
    <property type="project" value="TreeGrafter"/>
</dbReference>
<evidence type="ECO:0000256" key="16">
    <source>
        <dbReference type="SAM" id="Phobius"/>
    </source>
</evidence>
<keyword evidence="10" id="KW-0547">Nucleotide-binding</keyword>
<keyword evidence="11 18" id="KW-0418">Kinase</keyword>
<evidence type="ECO:0000256" key="11">
    <source>
        <dbReference type="ARBA" id="ARBA00022777"/>
    </source>
</evidence>
<evidence type="ECO:0000256" key="9">
    <source>
        <dbReference type="ARBA" id="ARBA00022692"/>
    </source>
</evidence>
<dbReference type="EMBL" id="RCZD01000005">
    <property type="protein sequence ID" value="TPG62240.1"/>
    <property type="molecule type" value="Genomic_DNA"/>
</dbReference>
<dbReference type="SMART" id="SM00388">
    <property type="entry name" value="HisKA"/>
    <property type="match status" value="1"/>
</dbReference>
<reference evidence="18 19" key="1">
    <citation type="journal article" date="2019" name="Environ. Microbiol.">
        <title>Species interactions and distinct microbial communities in high Arctic permafrost affected cryosols are associated with the CH4 and CO2 gas fluxes.</title>
        <authorList>
            <person name="Altshuler I."/>
            <person name="Hamel J."/>
            <person name="Turney S."/>
            <person name="Magnuson E."/>
            <person name="Levesque R."/>
            <person name="Greer C."/>
            <person name="Whyte L.G."/>
        </authorList>
    </citation>
    <scope>NUCLEOTIDE SEQUENCE [LARGE SCALE GENOMIC DNA]</scope>
    <source>
        <strain evidence="18 19">E4</strain>
    </source>
</reference>
<evidence type="ECO:0000256" key="14">
    <source>
        <dbReference type="ARBA" id="ARBA00023012"/>
    </source>
</evidence>
<evidence type="ECO:0000256" key="1">
    <source>
        <dbReference type="ARBA" id="ARBA00000085"/>
    </source>
</evidence>
<protein>
    <recommendedName>
        <fullName evidence="4">Sensor protein QseC</fullName>
        <ecNumber evidence="3">2.7.13.3</ecNumber>
    </recommendedName>
</protein>
<evidence type="ECO:0000256" key="12">
    <source>
        <dbReference type="ARBA" id="ARBA00022840"/>
    </source>
</evidence>
<keyword evidence="19" id="KW-1185">Reference proteome</keyword>
<keyword evidence="13 16" id="KW-1133">Transmembrane helix</keyword>
<dbReference type="InterPro" id="IPR005467">
    <property type="entry name" value="His_kinase_dom"/>
</dbReference>
<dbReference type="InterPro" id="IPR013727">
    <property type="entry name" value="2CSK_N"/>
</dbReference>
<keyword evidence="15 16" id="KW-0472">Membrane</keyword>
<proteinExistence type="predicted"/>
<dbReference type="FunFam" id="1.10.287.130:FF:000035">
    <property type="entry name" value="Two-component sensor histidine kinase"/>
    <property type="match status" value="1"/>
</dbReference>
<dbReference type="InterPro" id="IPR004358">
    <property type="entry name" value="Sig_transdc_His_kin-like_C"/>
</dbReference>
<dbReference type="InterPro" id="IPR003661">
    <property type="entry name" value="HisK_dim/P_dom"/>
</dbReference>
<keyword evidence="12" id="KW-0067">ATP-binding</keyword>
<evidence type="ECO:0000256" key="2">
    <source>
        <dbReference type="ARBA" id="ARBA00004429"/>
    </source>
</evidence>
<dbReference type="Gene3D" id="1.10.287.130">
    <property type="match status" value="1"/>
</dbReference>
<dbReference type="Proteomes" id="UP000317663">
    <property type="component" value="Unassembled WGS sequence"/>
</dbReference>
<dbReference type="AlphaFoldDB" id="A0A502GLS1"/>
<organism evidence="18 19">
    <name type="scientific">Ewingella americana</name>
    <dbReference type="NCBI Taxonomy" id="41202"/>
    <lineage>
        <taxon>Bacteria</taxon>
        <taxon>Pseudomonadati</taxon>
        <taxon>Pseudomonadota</taxon>
        <taxon>Gammaproteobacteria</taxon>
        <taxon>Enterobacterales</taxon>
        <taxon>Yersiniaceae</taxon>
        <taxon>Ewingella</taxon>
    </lineage>
</organism>
<keyword evidence="5" id="KW-1003">Cell membrane</keyword>
<dbReference type="InterPro" id="IPR036890">
    <property type="entry name" value="HATPase_C_sf"/>
</dbReference>
<dbReference type="Pfam" id="PF02518">
    <property type="entry name" value="HATPase_c"/>
    <property type="match status" value="1"/>
</dbReference>
<comment type="subcellular location">
    <subcellularLocation>
        <location evidence="2">Cell inner membrane</location>
        <topology evidence="2">Multi-pass membrane protein</topology>
    </subcellularLocation>
</comment>
<evidence type="ECO:0000256" key="10">
    <source>
        <dbReference type="ARBA" id="ARBA00022741"/>
    </source>
</evidence>
<keyword evidence="14" id="KW-0902">Two-component regulatory system</keyword>
<sequence length="450" mass="50338">MSLRLRLILLFGLLALVTWLVASLVAWHQTRHNINEVFDTQQMLFAKRLAATGVGDMLLQNHEVRLPETKTLMHKGERGHTDDDALTFAIFDLQGKMLLNDGENGKKIRFDKNTQGFTDSEIDNDDDQWRLLWLTTADGRFRVAVGQEYDYREDMAWNLVSGQLLPWLACLPILLLAMMIMIGLELRPLRRVADDLHRRAPDDASPLSTDRVPCEVLPLVESLNSLFTRTGDMLVRERRFTSDAAHELRSPLAALRVQTEVVQLSGDDTNMREHALENLTISIDRATRLVDQLLTLSRLESFSGLDELEPVDWAGLIAQVVGAQDAAAHAKGIVLRFEQTGDPAPIQGQSLLLSLMLRNLVDNAVRYSPVGSKVTVRLSEQGIDVDDQGPGISDEHLARLGERFYRPPGQEQTGSGLGVSIVKRIAQLHGLSVVYRNRAEGGLQVQVRQH</sequence>
<keyword evidence="7" id="KW-0597">Phosphoprotein</keyword>
<dbReference type="Pfam" id="PF00512">
    <property type="entry name" value="HisKA"/>
    <property type="match status" value="1"/>
</dbReference>
<gene>
    <name evidence="18" type="primary">qseC</name>
    <name evidence="18" type="ORF">EAH77_11965</name>
</gene>
<keyword evidence="6" id="KW-0997">Cell inner membrane</keyword>
<dbReference type="OrthoDB" id="9809766at2"/>
<evidence type="ECO:0000256" key="3">
    <source>
        <dbReference type="ARBA" id="ARBA00012438"/>
    </source>
</evidence>
<evidence type="ECO:0000256" key="15">
    <source>
        <dbReference type="ARBA" id="ARBA00023136"/>
    </source>
</evidence>
<dbReference type="InterPro" id="IPR050428">
    <property type="entry name" value="TCS_sensor_his_kinase"/>
</dbReference>
<keyword evidence="9 16" id="KW-0812">Transmembrane</keyword>
<dbReference type="Gene3D" id="1.20.5.1040">
    <property type="entry name" value="Sensor protein qsec"/>
    <property type="match status" value="2"/>
</dbReference>
<evidence type="ECO:0000256" key="7">
    <source>
        <dbReference type="ARBA" id="ARBA00022553"/>
    </source>
</evidence>
<evidence type="ECO:0000256" key="4">
    <source>
        <dbReference type="ARBA" id="ARBA00017234"/>
    </source>
</evidence>
<comment type="caution">
    <text evidence="18">The sequence shown here is derived from an EMBL/GenBank/DDBJ whole genome shotgun (WGS) entry which is preliminary data.</text>
</comment>
<dbReference type="InterPro" id="IPR036097">
    <property type="entry name" value="HisK_dim/P_sf"/>
</dbReference>
<dbReference type="SUPFAM" id="SSF47384">
    <property type="entry name" value="Homodimeric domain of signal transducing histidine kinase"/>
    <property type="match status" value="1"/>
</dbReference>
<evidence type="ECO:0000313" key="18">
    <source>
        <dbReference type="EMBL" id="TPG62240.1"/>
    </source>
</evidence>
<evidence type="ECO:0000256" key="13">
    <source>
        <dbReference type="ARBA" id="ARBA00022989"/>
    </source>
</evidence>
<comment type="catalytic activity">
    <reaction evidence="1">
        <text>ATP + protein L-histidine = ADP + protein N-phospho-L-histidine.</text>
        <dbReference type="EC" id="2.7.13.3"/>
    </reaction>
</comment>
<dbReference type="CDD" id="cd00082">
    <property type="entry name" value="HisKA"/>
    <property type="match status" value="1"/>
</dbReference>
<evidence type="ECO:0000256" key="5">
    <source>
        <dbReference type="ARBA" id="ARBA00022475"/>
    </source>
</evidence>
<dbReference type="SMART" id="SM00387">
    <property type="entry name" value="HATPase_c"/>
    <property type="match status" value="1"/>
</dbReference>
<dbReference type="PROSITE" id="PS50109">
    <property type="entry name" value="HIS_KIN"/>
    <property type="match status" value="1"/>
</dbReference>
<evidence type="ECO:0000256" key="8">
    <source>
        <dbReference type="ARBA" id="ARBA00022679"/>
    </source>
</evidence>
<feature type="domain" description="Histidine kinase" evidence="17">
    <location>
        <begin position="243"/>
        <end position="450"/>
    </location>
</feature>